<protein>
    <recommendedName>
        <fullName evidence="5">Secreted protein</fullName>
    </recommendedName>
</protein>
<evidence type="ECO:0000256" key="2">
    <source>
        <dbReference type="SAM" id="SignalP"/>
    </source>
</evidence>
<feature type="compositionally biased region" description="Low complexity" evidence="1">
    <location>
        <begin position="125"/>
        <end position="140"/>
    </location>
</feature>
<gene>
    <name evidence="3" type="ORF">AFUS01_LOCUS30768</name>
</gene>
<comment type="caution">
    <text evidence="3">The sequence shown here is derived from an EMBL/GenBank/DDBJ whole genome shotgun (WGS) entry which is preliminary data.</text>
</comment>
<accession>A0A8J2P9X1</accession>
<dbReference type="EMBL" id="CAJVCH010476645">
    <property type="protein sequence ID" value="CAG7820376.1"/>
    <property type="molecule type" value="Genomic_DNA"/>
</dbReference>
<proteinExistence type="predicted"/>
<keyword evidence="2" id="KW-0732">Signal</keyword>
<feature type="chain" id="PRO_5035327374" description="Secreted protein" evidence="2">
    <location>
        <begin position="19"/>
        <end position="140"/>
    </location>
</feature>
<evidence type="ECO:0000313" key="3">
    <source>
        <dbReference type="EMBL" id="CAG7820376.1"/>
    </source>
</evidence>
<feature type="region of interest" description="Disordered" evidence="1">
    <location>
        <begin position="24"/>
        <end position="140"/>
    </location>
</feature>
<name>A0A8J2P9X1_9HEXA</name>
<feature type="compositionally biased region" description="Basic residues" evidence="1">
    <location>
        <begin position="111"/>
        <end position="121"/>
    </location>
</feature>
<evidence type="ECO:0000256" key="1">
    <source>
        <dbReference type="SAM" id="MobiDB-lite"/>
    </source>
</evidence>
<sequence length="140" mass="14821">MRFALVLCVLLAVQLVYCRKCNKTKPGKPAAASTPAATTLADEVQEDVVPYKAPPRKGSQGRPGPPAPRKPNNNGTRNCSKSTPAAASTEASATTVPADVEQDVVANQMERRKRRHRHRGGCNKTTPSTPAATSTVTTEG</sequence>
<reference evidence="3" key="1">
    <citation type="submission" date="2021-06" db="EMBL/GenBank/DDBJ databases">
        <authorList>
            <person name="Hodson N. C."/>
            <person name="Mongue J. A."/>
            <person name="Jaron S. K."/>
        </authorList>
    </citation>
    <scope>NUCLEOTIDE SEQUENCE</scope>
</reference>
<dbReference type="AlphaFoldDB" id="A0A8J2P9X1"/>
<dbReference type="Proteomes" id="UP000708208">
    <property type="component" value="Unassembled WGS sequence"/>
</dbReference>
<organism evidence="3 4">
    <name type="scientific">Allacma fusca</name>
    <dbReference type="NCBI Taxonomy" id="39272"/>
    <lineage>
        <taxon>Eukaryota</taxon>
        <taxon>Metazoa</taxon>
        <taxon>Ecdysozoa</taxon>
        <taxon>Arthropoda</taxon>
        <taxon>Hexapoda</taxon>
        <taxon>Collembola</taxon>
        <taxon>Symphypleona</taxon>
        <taxon>Sminthuridae</taxon>
        <taxon>Allacma</taxon>
    </lineage>
</organism>
<evidence type="ECO:0000313" key="4">
    <source>
        <dbReference type="Proteomes" id="UP000708208"/>
    </source>
</evidence>
<feature type="compositionally biased region" description="Low complexity" evidence="1">
    <location>
        <begin position="27"/>
        <end position="41"/>
    </location>
</feature>
<feature type="signal peptide" evidence="2">
    <location>
        <begin position="1"/>
        <end position="18"/>
    </location>
</feature>
<keyword evidence="4" id="KW-1185">Reference proteome</keyword>
<feature type="compositionally biased region" description="Low complexity" evidence="1">
    <location>
        <begin position="80"/>
        <end position="98"/>
    </location>
</feature>
<evidence type="ECO:0008006" key="5">
    <source>
        <dbReference type="Google" id="ProtNLM"/>
    </source>
</evidence>